<evidence type="ECO:0000313" key="1">
    <source>
        <dbReference type="EMBL" id="EMJ38013.1"/>
    </source>
</evidence>
<comment type="caution">
    <text evidence="1">The sequence shown here is derived from an EMBL/GenBank/DDBJ whole genome shotgun (WGS) entry which is preliminary data.</text>
</comment>
<dbReference type="Proteomes" id="UP000012164">
    <property type="component" value="Unassembled WGS sequence"/>
</dbReference>
<dbReference type="EMBL" id="AKWR02000057">
    <property type="protein sequence ID" value="EMJ38013.1"/>
    <property type="molecule type" value="Genomic_DNA"/>
</dbReference>
<reference evidence="1 2" key="1">
    <citation type="submission" date="2013-01" db="EMBL/GenBank/DDBJ databases">
        <authorList>
            <person name="Harkins D.M."/>
            <person name="Durkin A.S."/>
            <person name="Brinkac L.M."/>
            <person name="Haft D.H."/>
            <person name="Selengut J.D."/>
            <person name="Sanka R."/>
            <person name="DePew J."/>
            <person name="Purushe J."/>
            <person name="Peacock S.J."/>
            <person name="Thaipadungpanit J."/>
            <person name="Wuthiekanun V.W."/>
            <person name="Day N.P."/>
            <person name="Vinetz J.M."/>
            <person name="Sutton G.G."/>
            <person name="Nierman W.C."/>
            <person name="Fouts D.E."/>
        </authorList>
    </citation>
    <scope>NUCLEOTIDE SEQUENCE [LARGE SCALE GENOMIC DNA]</scope>
    <source>
        <strain evidence="1 2">FPW1039</strain>
    </source>
</reference>
<gene>
    <name evidence="1" type="ORF">LEP1GSC079_1813</name>
</gene>
<proteinExistence type="predicted"/>
<accession>A0A0F6IIY8</accession>
<protein>
    <submittedName>
        <fullName evidence="1">Uncharacterized protein</fullName>
    </submittedName>
</protein>
<name>A0A0F6IIY8_LEPIR</name>
<organism evidence="1 2">
    <name type="scientific">Leptospira interrogans str. FPW1039</name>
    <dbReference type="NCBI Taxonomy" id="1193040"/>
    <lineage>
        <taxon>Bacteria</taxon>
        <taxon>Pseudomonadati</taxon>
        <taxon>Spirochaetota</taxon>
        <taxon>Spirochaetia</taxon>
        <taxon>Leptospirales</taxon>
        <taxon>Leptospiraceae</taxon>
        <taxon>Leptospira</taxon>
    </lineage>
</organism>
<sequence length="77" mass="9037">MRKEFLTKTLFKGANQMPRAKSTEESTLKSLRVPNRLIERIEKIASDSPSYAKFDFSIFTNEALEEKLEKIEKRKSR</sequence>
<dbReference type="AlphaFoldDB" id="A0A0F6IIY8"/>
<evidence type="ECO:0000313" key="2">
    <source>
        <dbReference type="Proteomes" id="UP000012164"/>
    </source>
</evidence>